<feature type="transmembrane region" description="Helical" evidence="1">
    <location>
        <begin position="12"/>
        <end position="28"/>
    </location>
</feature>
<dbReference type="Pfam" id="PF18153">
    <property type="entry name" value="Cap15_CD_rec"/>
    <property type="match status" value="1"/>
</dbReference>
<protein>
    <recommendedName>
        <fullName evidence="2">CD-NTase-associated protein 15 domain-containing protein</fullName>
    </recommendedName>
</protein>
<evidence type="ECO:0000313" key="4">
    <source>
        <dbReference type="Proteomes" id="UP000283295"/>
    </source>
</evidence>
<sequence>MKKTMEKLIKIEVWITVILFILRCIPSMKEVLGLWNCGDFGRLGYTLFGYIGEATALGVILIKTFDLWIWKWKWISKLHGVPVLANAYDGVLKSSYNERKKYKGRLTVKQTFTKISLKYKSDESSSFSIIADIIDDHDVNQLIYTYQNDPKANIQERSPIHHGTAILNIDNIDKIEGNYFTERGTVGYMVFTVCSQKT</sequence>
<evidence type="ECO:0000256" key="1">
    <source>
        <dbReference type="SAM" id="Phobius"/>
    </source>
</evidence>
<comment type="caution">
    <text evidence="3">The sequence shown here is derived from an EMBL/GenBank/DDBJ whole genome shotgun (WGS) entry which is preliminary data.</text>
</comment>
<dbReference type="EMBL" id="QRVK01000098">
    <property type="protein sequence ID" value="RGS34362.1"/>
    <property type="molecule type" value="Genomic_DNA"/>
</dbReference>
<accession>A0A412IC30</accession>
<proteinExistence type="predicted"/>
<dbReference type="InterPro" id="IPR041208">
    <property type="entry name" value="Cap15"/>
</dbReference>
<feature type="transmembrane region" description="Helical" evidence="1">
    <location>
        <begin position="48"/>
        <end position="69"/>
    </location>
</feature>
<dbReference type="Proteomes" id="UP000283295">
    <property type="component" value="Unassembled WGS sequence"/>
</dbReference>
<keyword evidence="1" id="KW-0812">Transmembrane</keyword>
<feature type="domain" description="CD-NTase-associated protein 15" evidence="2">
    <location>
        <begin position="82"/>
        <end position="192"/>
    </location>
</feature>
<evidence type="ECO:0000259" key="2">
    <source>
        <dbReference type="Pfam" id="PF18153"/>
    </source>
</evidence>
<reference evidence="3 4" key="1">
    <citation type="submission" date="2018-08" db="EMBL/GenBank/DDBJ databases">
        <title>A genome reference for cultivated species of the human gut microbiota.</title>
        <authorList>
            <person name="Zou Y."/>
            <person name="Xue W."/>
            <person name="Luo G."/>
        </authorList>
    </citation>
    <scope>NUCLEOTIDE SEQUENCE [LARGE SCALE GENOMIC DNA]</scope>
    <source>
        <strain evidence="3 4">AF22-21</strain>
    </source>
</reference>
<gene>
    <name evidence="3" type="ORF">DWX94_14620</name>
</gene>
<name>A0A412IC30_9FIRM</name>
<organism evidence="3 4">
    <name type="scientific">Coprococcus eutactus</name>
    <dbReference type="NCBI Taxonomy" id="33043"/>
    <lineage>
        <taxon>Bacteria</taxon>
        <taxon>Bacillati</taxon>
        <taxon>Bacillota</taxon>
        <taxon>Clostridia</taxon>
        <taxon>Lachnospirales</taxon>
        <taxon>Lachnospiraceae</taxon>
        <taxon>Coprococcus</taxon>
    </lineage>
</organism>
<keyword evidence="1" id="KW-1133">Transmembrane helix</keyword>
<evidence type="ECO:0000313" key="3">
    <source>
        <dbReference type="EMBL" id="RGS34362.1"/>
    </source>
</evidence>
<dbReference type="AlphaFoldDB" id="A0A412IC30"/>
<dbReference type="OrthoDB" id="2080616at2"/>
<keyword evidence="1" id="KW-0472">Membrane</keyword>